<evidence type="ECO:0000313" key="1">
    <source>
        <dbReference type="EMBL" id="OAA58321.1"/>
    </source>
</evidence>
<dbReference type="AlphaFoldDB" id="A0A167R6P7"/>
<organism evidence="1 2">
    <name type="scientific">Cordyceps fumosorosea (strain ARSEF 2679)</name>
    <name type="common">Isaria fumosorosea</name>
    <dbReference type="NCBI Taxonomy" id="1081104"/>
    <lineage>
        <taxon>Eukaryota</taxon>
        <taxon>Fungi</taxon>
        <taxon>Dikarya</taxon>
        <taxon>Ascomycota</taxon>
        <taxon>Pezizomycotina</taxon>
        <taxon>Sordariomycetes</taxon>
        <taxon>Hypocreomycetidae</taxon>
        <taxon>Hypocreales</taxon>
        <taxon>Cordycipitaceae</taxon>
        <taxon>Cordyceps</taxon>
    </lineage>
</organism>
<dbReference type="EMBL" id="AZHB01000018">
    <property type="protein sequence ID" value="OAA58321.1"/>
    <property type="molecule type" value="Genomic_DNA"/>
</dbReference>
<dbReference type="RefSeq" id="XP_018702504.1">
    <property type="nucleotide sequence ID" value="XM_018850464.1"/>
</dbReference>
<dbReference type="Proteomes" id="UP000076744">
    <property type="component" value="Unassembled WGS sequence"/>
</dbReference>
<sequence length="182" mass="19661">MDRPVQTVEYSTDAYNSLPNVASAAAAYRACHGDLLTRQLMPDLFRRHAVQANLGLALLHRHHHHTGAPPLGAGESMTALSGTKSPAPRQLGVPAVWRLDVADGHVIPVEFSLEAAPVDWGGDRLQAFVKEFAAVLREHSAEAHFGLCLYPGDGYPGHIEVEDGRDTVGLSPEEVKCPAVFR</sequence>
<proteinExistence type="predicted"/>
<reference evidence="1 2" key="1">
    <citation type="journal article" date="2016" name="Genome Biol. Evol.">
        <title>Divergent and convergent evolution of fungal pathogenicity.</title>
        <authorList>
            <person name="Shang Y."/>
            <person name="Xiao G."/>
            <person name="Zheng P."/>
            <person name="Cen K."/>
            <person name="Zhan S."/>
            <person name="Wang C."/>
        </authorList>
    </citation>
    <scope>NUCLEOTIDE SEQUENCE [LARGE SCALE GENOMIC DNA]</scope>
    <source>
        <strain evidence="1 2">ARSEF 2679</strain>
    </source>
</reference>
<name>A0A167R6P7_CORFA</name>
<keyword evidence="2" id="KW-1185">Reference proteome</keyword>
<dbReference type="GeneID" id="30023152"/>
<comment type="caution">
    <text evidence="1">The sequence shown here is derived from an EMBL/GenBank/DDBJ whole genome shotgun (WGS) entry which is preliminary data.</text>
</comment>
<evidence type="ECO:0000313" key="2">
    <source>
        <dbReference type="Proteomes" id="UP000076744"/>
    </source>
</evidence>
<dbReference type="OrthoDB" id="2322999at2759"/>
<gene>
    <name evidence="1" type="ORF">ISF_06860</name>
</gene>
<accession>A0A167R6P7</accession>
<dbReference type="STRING" id="1081104.A0A167R6P7"/>
<protein>
    <submittedName>
        <fullName evidence="1">Uncharacterized protein</fullName>
    </submittedName>
</protein>